<dbReference type="Pfam" id="PF15919">
    <property type="entry name" value="HicB_lk_antitox"/>
    <property type="match status" value="1"/>
</dbReference>
<dbReference type="InterPro" id="IPR051404">
    <property type="entry name" value="TA_system_antitoxin"/>
</dbReference>
<dbReference type="AlphaFoldDB" id="A0A848D8C6"/>
<evidence type="ECO:0000313" key="2">
    <source>
        <dbReference type="EMBL" id="NMG83050.1"/>
    </source>
</evidence>
<accession>A0A848D8C6</accession>
<feature type="domain" description="HicB-like antitoxin of toxin-antitoxin system" evidence="1">
    <location>
        <begin position="5"/>
        <end position="55"/>
    </location>
</feature>
<organism evidence="2 3">
    <name type="scientific">Candidatus Ethanoperedens thermophilum</name>
    <dbReference type="NCBI Taxonomy" id="2766897"/>
    <lineage>
        <taxon>Archaea</taxon>
        <taxon>Methanobacteriati</taxon>
        <taxon>Methanobacteriota</taxon>
        <taxon>Stenosarchaea group</taxon>
        <taxon>Methanomicrobia</taxon>
        <taxon>Methanosarcinales</taxon>
        <taxon>Methanosarcinales incertae sedis</taxon>
        <taxon>GOM Arc I cluster</taxon>
        <taxon>Candidatus Ethanoperedens</taxon>
    </lineage>
</organism>
<proteinExistence type="predicted"/>
<name>A0A848D8C6_9EURY</name>
<dbReference type="PANTHER" id="PTHR34504:SF2">
    <property type="entry name" value="UPF0150 PROTEIN SSL0259"/>
    <property type="match status" value="1"/>
</dbReference>
<protein>
    <submittedName>
        <fullName evidence="2">Type II toxin-antitoxin system HicB family antitoxin</fullName>
    </submittedName>
</protein>
<reference evidence="2" key="1">
    <citation type="journal article" date="2020" name="MBio">
        <title>'Candidatus Ethanoperedens,' a Thermophilic Genus of Archaea Mediating the Anaerobic Oxidation of Ethane.</title>
        <authorList>
            <person name="Hahn C.J."/>
            <person name="Laso-Perez R."/>
            <person name="Vulcano F."/>
            <person name="Vaziourakis K.M."/>
            <person name="Stokke R."/>
            <person name="Steen I.H."/>
            <person name="Teske A."/>
            <person name="Boetius A."/>
            <person name="Liebeke M."/>
            <person name="Amann R."/>
            <person name="Knittel K."/>
            <person name="Wegener G."/>
        </authorList>
    </citation>
    <scope>NUCLEOTIDE SEQUENCE</scope>
    <source>
        <strain evidence="2">GoM-Arc1-LC-WB58</strain>
    </source>
</reference>
<comment type="caution">
    <text evidence="2">The sequence shown here is derived from an EMBL/GenBank/DDBJ whole genome shotgun (WGS) entry which is preliminary data.</text>
</comment>
<dbReference type="Proteomes" id="UP000606580">
    <property type="component" value="Unassembled WGS sequence"/>
</dbReference>
<dbReference type="InterPro" id="IPR031807">
    <property type="entry name" value="HicB-like"/>
</dbReference>
<dbReference type="InterPro" id="IPR035069">
    <property type="entry name" value="TTHA1013/TTHA0281-like"/>
</dbReference>
<dbReference type="PANTHER" id="PTHR34504">
    <property type="entry name" value="ANTITOXIN HICB"/>
    <property type="match status" value="1"/>
</dbReference>
<dbReference type="EMBL" id="WNEG01000046">
    <property type="protein sequence ID" value="NMG83050.1"/>
    <property type="molecule type" value="Genomic_DNA"/>
</dbReference>
<evidence type="ECO:0000259" key="1">
    <source>
        <dbReference type="Pfam" id="PF15919"/>
    </source>
</evidence>
<evidence type="ECO:0000313" key="3">
    <source>
        <dbReference type="Proteomes" id="UP000606580"/>
    </source>
</evidence>
<sequence>MKRDFTVVIERDEDGIYVASVPELIGCHTQAKTLDELRERITEAVQLYLEVKSEKVDASEFIGIQRVEVSV</sequence>
<dbReference type="SUPFAM" id="SSF143100">
    <property type="entry name" value="TTHA1013/TTHA0281-like"/>
    <property type="match status" value="1"/>
</dbReference>
<gene>
    <name evidence="2" type="ORF">GIS02_02455</name>
</gene>
<dbReference type="Gene3D" id="3.30.160.250">
    <property type="match status" value="1"/>
</dbReference>